<name>A0A2H5XC83_9BACT</name>
<dbReference type="SMART" id="SM00086">
    <property type="entry name" value="PAC"/>
    <property type="match status" value="1"/>
</dbReference>
<dbReference type="Gene3D" id="1.10.287.130">
    <property type="match status" value="1"/>
</dbReference>
<dbReference type="InterPro" id="IPR029016">
    <property type="entry name" value="GAF-like_dom_sf"/>
</dbReference>
<comment type="catalytic activity">
    <reaction evidence="1">
        <text>ATP + protein L-histidine = ADP + protein N-phospho-L-histidine.</text>
        <dbReference type="EC" id="2.7.13.3"/>
    </reaction>
</comment>
<keyword evidence="5 11" id="KW-0418">Kinase</keyword>
<dbReference type="SMART" id="SM00387">
    <property type="entry name" value="HATPase_c"/>
    <property type="match status" value="1"/>
</dbReference>
<accession>A0A2H5XC83</accession>
<evidence type="ECO:0000259" key="10">
    <source>
        <dbReference type="PROSITE" id="PS50113"/>
    </source>
</evidence>
<evidence type="ECO:0000256" key="6">
    <source>
        <dbReference type="PROSITE-ProRule" id="PRU00169"/>
    </source>
</evidence>
<evidence type="ECO:0000256" key="4">
    <source>
        <dbReference type="ARBA" id="ARBA00022679"/>
    </source>
</evidence>
<dbReference type="NCBIfam" id="TIGR00229">
    <property type="entry name" value="sensory_box"/>
    <property type="match status" value="1"/>
</dbReference>
<dbReference type="Pfam" id="PF00512">
    <property type="entry name" value="HisKA"/>
    <property type="match status" value="1"/>
</dbReference>
<dbReference type="SUPFAM" id="SSF47384">
    <property type="entry name" value="Homodimeric domain of signal transducing histidine kinase"/>
    <property type="match status" value="1"/>
</dbReference>
<dbReference type="Gene3D" id="3.30.450.40">
    <property type="match status" value="3"/>
</dbReference>
<protein>
    <recommendedName>
        <fullName evidence="2">histidine kinase</fullName>
        <ecNumber evidence="2">2.7.13.3</ecNumber>
    </recommendedName>
</protein>
<dbReference type="PROSITE" id="PS50110">
    <property type="entry name" value="RESPONSE_REGULATORY"/>
    <property type="match status" value="1"/>
</dbReference>
<dbReference type="Gene3D" id="3.30.450.20">
    <property type="entry name" value="PAS domain"/>
    <property type="match status" value="1"/>
</dbReference>
<dbReference type="InterPro" id="IPR036890">
    <property type="entry name" value="HATPase_C_sf"/>
</dbReference>
<dbReference type="InterPro" id="IPR013655">
    <property type="entry name" value="PAS_fold_3"/>
</dbReference>
<keyword evidence="4" id="KW-0808">Transferase</keyword>
<dbReference type="InterPro" id="IPR003661">
    <property type="entry name" value="HisK_dim/P_dom"/>
</dbReference>
<evidence type="ECO:0000256" key="1">
    <source>
        <dbReference type="ARBA" id="ARBA00000085"/>
    </source>
</evidence>
<dbReference type="Pfam" id="PF01590">
    <property type="entry name" value="GAF"/>
    <property type="match status" value="2"/>
</dbReference>
<dbReference type="SUPFAM" id="SSF55785">
    <property type="entry name" value="PYP-like sensor domain (PAS domain)"/>
    <property type="match status" value="1"/>
</dbReference>
<organism evidence="11 12">
    <name type="scientific">Candidatus Fervidibacter japonicus</name>
    <dbReference type="NCBI Taxonomy" id="2035412"/>
    <lineage>
        <taxon>Bacteria</taxon>
        <taxon>Candidatus Fervidibacterota</taxon>
        <taxon>Candidatus Fervidibacter</taxon>
    </lineage>
</organism>
<dbReference type="Proteomes" id="UP000236173">
    <property type="component" value="Unassembled WGS sequence"/>
</dbReference>
<evidence type="ECO:0000256" key="7">
    <source>
        <dbReference type="SAM" id="Coils"/>
    </source>
</evidence>
<dbReference type="InterPro" id="IPR035965">
    <property type="entry name" value="PAS-like_dom_sf"/>
</dbReference>
<dbReference type="SUPFAM" id="SSF55781">
    <property type="entry name" value="GAF domain-like"/>
    <property type="match status" value="3"/>
</dbReference>
<gene>
    <name evidence="11" type="primary">cckA_3</name>
    <name evidence="11" type="ORF">HRbin17_01288</name>
</gene>
<evidence type="ECO:0000313" key="12">
    <source>
        <dbReference type="Proteomes" id="UP000236173"/>
    </source>
</evidence>
<evidence type="ECO:0000259" key="9">
    <source>
        <dbReference type="PROSITE" id="PS50110"/>
    </source>
</evidence>
<dbReference type="EMBL" id="BEHT01000015">
    <property type="protein sequence ID" value="GBC98774.1"/>
    <property type="molecule type" value="Genomic_DNA"/>
</dbReference>
<dbReference type="CDD" id="cd00156">
    <property type="entry name" value="REC"/>
    <property type="match status" value="1"/>
</dbReference>
<keyword evidence="7" id="KW-0175">Coiled coil</keyword>
<dbReference type="EC" id="2.7.13.3" evidence="2"/>
<evidence type="ECO:0000256" key="5">
    <source>
        <dbReference type="ARBA" id="ARBA00022777"/>
    </source>
</evidence>
<evidence type="ECO:0000259" key="8">
    <source>
        <dbReference type="PROSITE" id="PS50109"/>
    </source>
</evidence>
<feature type="domain" description="Response regulatory" evidence="9">
    <location>
        <begin position="1153"/>
        <end position="1271"/>
    </location>
</feature>
<comment type="caution">
    <text evidence="11">The sequence shown here is derived from an EMBL/GenBank/DDBJ whole genome shotgun (WGS) entry which is preliminary data.</text>
</comment>
<dbReference type="InterPro" id="IPR011006">
    <property type="entry name" value="CheY-like_superfamily"/>
</dbReference>
<dbReference type="PROSITE" id="PS50109">
    <property type="entry name" value="HIS_KIN"/>
    <property type="match status" value="1"/>
</dbReference>
<dbReference type="Pfam" id="PF02518">
    <property type="entry name" value="HATPase_c"/>
    <property type="match status" value="1"/>
</dbReference>
<reference evidence="12" key="1">
    <citation type="submission" date="2017-09" db="EMBL/GenBank/DDBJ databases">
        <title>Metaegenomics of thermophilic ammonia-oxidizing enrichment culture.</title>
        <authorList>
            <person name="Kato S."/>
            <person name="Suzuki K."/>
        </authorList>
    </citation>
    <scope>NUCLEOTIDE SEQUENCE [LARGE SCALE GENOMIC DNA]</scope>
</reference>
<sequence>MAWSSVSQRMRQVCLCWQVAATVTVIGVGTASASAVKSRPSLLPVTRERAARSHPSGHINFWGLTALFLWLGLVPSRLRARRDELSLAGAVQALGTYLQRFNEGQCTFEEVAQAMASTLVNELGVAMAAIVRRLKESWRLVGCVPSLTPNETEGDVQHDLPDPCPFEDVRDWQMWSDEALWKRLADWPSLGNLAQRSGCRAGCWASLRWRGHLLGGLFVGVSRPTLNKDDLEALEFLRHQVTALMALASPQETHQRDHALQTQLQWRLVQLAKQLGDLEGLEAKVWAVLKEAWEALGLTRVRFWRLDTATGRWRCVLVLGATEKEDGMPKVRDPEQFARYLAALEDARCLVVTDVRGDDRVQELWAEWRDPVTAFAAVPVRLDDRIVAVLECECNEALRSWRPEEVAFLSDLADLLARLWLEDRWQKRERCLETLAHIALQLLVVTDWTGAMPAVLSELGTVLKVDIAALMSISEDEHNAGAVRLLCEWTPEAICSHLADQVQTVWEALAPSVKSDLQSGRAVSVTVSLFPQPQRETLQRLQAQSLLLLPVFVESHLWGILAFVQSRYERFWSDADIAVLRVAASLIGSAVERQAATERQLEQERQFRDLFENAVIGIYRSTPDGYFLMANQTLAHINGYQSVAELMALDIPTQIYANPEDRERFKRLMEEQGFVADFRYPIKRKDGSIGWVAKWARAVRDKNGEVLYYEGFVLDITEQMLLAQRLQGLQDIAHLLVTRLDLDSLLQVSVQELTRLYPDAMVLVLRHLPEERGYLISAANAAGRQWLQAIGRDIGAIMPERPLHPLEQRLRRGEAVIGDVVSDFLSTPSALDGQQFRAAFLRGLGTLSEFWGALAVVRVGDTFASHDLTFLNSFCDYLSIAVRNAVLFQQVQQAYDELRAMQERAMEQERLRALGQMASGIAHDINNALVPIQGFAELLLDHDDPTVQSAAQVIFKAARDITAIVQRMREFYRPRTGDELQEPLDLNALCQDALTMTRPRWHNIPQERGVVIETRLELANDLPPVMGISNEVRQALINLILNAADAMPNGGVLTLRTYRVERGGRTWAVVEVCDTGVGMDEETRRRAVEPFFTTKGEGGSGLGLSVVYGTMQRHDGLLEIDSALGRGTTVRLWFPSKTATVETGAPGELPPLRLLVIDDEPSVREMLASLLRRDGHWVITAPDGEQGLMAFRAALEQGTPFNAVITDLGMPRMDGLSVARAVKTLSAHTPVILLSGWGFRLRAEETDCAVDAVLTKPATHQQLRRALVKVCQRGNCDNGAVVDPIPVN</sequence>
<dbReference type="Gene3D" id="3.40.50.2300">
    <property type="match status" value="1"/>
</dbReference>
<dbReference type="Pfam" id="PF00072">
    <property type="entry name" value="Response_reg"/>
    <property type="match status" value="1"/>
</dbReference>
<dbReference type="SMART" id="SM00448">
    <property type="entry name" value="REC"/>
    <property type="match status" value="1"/>
</dbReference>
<dbReference type="InterPro" id="IPR000014">
    <property type="entry name" value="PAS"/>
</dbReference>
<proteinExistence type="predicted"/>
<feature type="domain" description="PAC" evidence="10">
    <location>
        <begin position="676"/>
        <end position="728"/>
    </location>
</feature>
<evidence type="ECO:0000313" key="11">
    <source>
        <dbReference type="EMBL" id="GBC98774.1"/>
    </source>
</evidence>
<dbReference type="SMART" id="SM00388">
    <property type="entry name" value="HisKA"/>
    <property type="match status" value="1"/>
</dbReference>
<dbReference type="PANTHER" id="PTHR43065">
    <property type="entry name" value="SENSOR HISTIDINE KINASE"/>
    <property type="match status" value="1"/>
</dbReference>
<dbReference type="PRINTS" id="PR00344">
    <property type="entry name" value="BCTRLSENSOR"/>
</dbReference>
<dbReference type="SMART" id="SM00065">
    <property type="entry name" value="GAF"/>
    <property type="match status" value="3"/>
</dbReference>
<dbReference type="GO" id="GO:0000155">
    <property type="term" value="F:phosphorelay sensor kinase activity"/>
    <property type="evidence" value="ECO:0007669"/>
    <property type="project" value="InterPro"/>
</dbReference>
<dbReference type="InterPro" id="IPR001789">
    <property type="entry name" value="Sig_transdc_resp-reg_receiver"/>
</dbReference>
<dbReference type="InterPro" id="IPR036097">
    <property type="entry name" value="HisK_dim/P_sf"/>
</dbReference>
<feature type="coiled-coil region" evidence="7">
    <location>
        <begin position="884"/>
        <end position="911"/>
    </location>
</feature>
<dbReference type="CDD" id="cd00130">
    <property type="entry name" value="PAS"/>
    <property type="match status" value="1"/>
</dbReference>
<dbReference type="InterPro" id="IPR003018">
    <property type="entry name" value="GAF"/>
</dbReference>
<dbReference type="PROSITE" id="PS50113">
    <property type="entry name" value="PAC"/>
    <property type="match status" value="1"/>
</dbReference>
<feature type="modified residue" description="4-aspartylphosphate" evidence="6">
    <location>
        <position position="1207"/>
    </location>
</feature>
<dbReference type="CDD" id="cd00082">
    <property type="entry name" value="HisKA"/>
    <property type="match status" value="1"/>
</dbReference>
<dbReference type="InterPro" id="IPR004358">
    <property type="entry name" value="Sig_transdc_His_kin-like_C"/>
</dbReference>
<dbReference type="Gene3D" id="3.30.565.10">
    <property type="entry name" value="Histidine kinase-like ATPase, C-terminal domain"/>
    <property type="match status" value="1"/>
</dbReference>
<dbReference type="InterPro" id="IPR001610">
    <property type="entry name" value="PAC"/>
</dbReference>
<evidence type="ECO:0000256" key="2">
    <source>
        <dbReference type="ARBA" id="ARBA00012438"/>
    </source>
</evidence>
<dbReference type="InterPro" id="IPR005467">
    <property type="entry name" value="His_kinase_dom"/>
</dbReference>
<dbReference type="SUPFAM" id="SSF55874">
    <property type="entry name" value="ATPase domain of HSP90 chaperone/DNA topoisomerase II/histidine kinase"/>
    <property type="match status" value="1"/>
</dbReference>
<feature type="domain" description="Histidine kinase" evidence="8">
    <location>
        <begin position="920"/>
        <end position="1138"/>
    </location>
</feature>
<dbReference type="Pfam" id="PF08447">
    <property type="entry name" value="PAS_3"/>
    <property type="match status" value="1"/>
</dbReference>
<evidence type="ECO:0000256" key="3">
    <source>
        <dbReference type="ARBA" id="ARBA00022553"/>
    </source>
</evidence>
<dbReference type="InterPro" id="IPR000700">
    <property type="entry name" value="PAS-assoc_C"/>
</dbReference>
<keyword evidence="3 6" id="KW-0597">Phosphoprotein</keyword>
<dbReference type="PANTHER" id="PTHR43065:SF42">
    <property type="entry name" value="TWO-COMPONENT SENSOR PPRA"/>
    <property type="match status" value="1"/>
</dbReference>
<dbReference type="InterPro" id="IPR003594">
    <property type="entry name" value="HATPase_dom"/>
</dbReference>
<dbReference type="SUPFAM" id="SSF52172">
    <property type="entry name" value="CheY-like"/>
    <property type="match status" value="1"/>
</dbReference>